<comment type="caution">
    <text evidence="9">Lacks conserved residue(s) required for the propagation of feature annotation.</text>
</comment>
<keyword evidence="5 9" id="KW-0067">ATP-binding</keyword>
<dbReference type="PRINTS" id="PR00990">
    <property type="entry name" value="RIBOKINASE"/>
</dbReference>
<dbReference type="GO" id="GO:0005829">
    <property type="term" value="C:cytosol"/>
    <property type="evidence" value="ECO:0007669"/>
    <property type="project" value="TreeGrafter"/>
</dbReference>
<comment type="similarity">
    <text evidence="9">Belongs to the carbohydrate kinase PfkB family. Ribokinase subfamily.</text>
</comment>
<dbReference type="InterPro" id="IPR011611">
    <property type="entry name" value="PfkB_dom"/>
</dbReference>
<comment type="subcellular location">
    <subcellularLocation>
        <location evidence="9">Cytoplasm</location>
    </subcellularLocation>
</comment>
<dbReference type="PANTHER" id="PTHR10584:SF166">
    <property type="entry name" value="RIBOKINASE"/>
    <property type="match status" value="1"/>
</dbReference>
<comment type="function">
    <text evidence="9">Catalyzes the phosphorylation of ribose at O-5 in a reaction requiring ATP and magnesium. The resulting D-ribose-5-phosphate can then be used either for sythesis of nucleotides, histidine, and tryptophan, or as a component of the pentose phosphate pathway.</text>
</comment>
<comment type="pathway">
    <text evidence="9">Carbohydrate metabolism; D-ribose degradation; D-ribose 5-phosphate from beta-D-ribopyranose: step 2/2.</text>
</comment>
<protein>
    <recommendedName>
        <fullName evidence="9">Ribokinase</fullName>
        <shortName evidence="9">RK</shortName>
        <ecNumber evidence="9">2.7.1.15</ecNumber>
    </recommendedName>
</protein>
<dbReference type="GO" id="GO:0019303">
    <property type="term" value="P:D-ribose catabolic process"/>
    <property type="evidence" value="ECO:0007669"/>
    <property type="project" value="UniProtKB-UniRule"/>
</dbReference>
<feature type="binding site" evidence="9">
    <location>
        <position position="250"/>
    </location>
    <ligand>
        <name>K(+)</name>
        <dbReference type="ChEBI" id="CHEBI:29103"/>
    </ligand>
</feature>
<proteinExistence type="inferred from homology"/>
<dbReference type="EC" id="2.7.1.15" evidence="9"/>
<evidence type="ECO:0000256" key="2">
    <source>
        <dbReference type="ARBA" id="ARBA00022723"/>
    </source>
</evidence>
<dbReference type="HAMAP" id="MF_01987">
    <property type="entry name" value="Ribokinase"/>
    <property type="match status" value="1"/>
</dbReference>
<keyword evidence="2 9" id="KW-0479">Metal-binding</keyword>
<feature type="binding site" evidence="9">
    <location>
        <position position="289"/>
    </location>
    <ligand>
        <name>K(+)</name>
        <dbReference type="ChEBI" id="CHEBI:29103"/>
    </ligand>
</feature>
<keyword evidence="9" id="KW-0963">Cytoplasm</keyword>
<organism evidence="11 12">
    <name type="scientific">Williamsia herbipolensis</name>
    <dbReference type="NCBI Taxonomy" id="1603258"/>
    <lineage>
        <taxon>Bacteria</taxon>
        <taxon>Bacillati</taxon>
        <taxon>Actinomycetota</taxon>
        <taxon>Actinomycetes</taxon>
        <taxon>Mycobacteriales</taxon>
        <taxon>Nocardiaceae</taxon>
        <taxon>Williamsia</taxon>
    </lineage>
</organism>
<feature type="binding site" evidence="9">
    <location>
        <begin position="46"/>
        <end position="50"/>
    </location>
    <ligand>
        <name>substrate</name>
    </ligand>
</feature>
<feature type="binding site" evidence="9">
    <location>
        <position position="248"/>
    </location>
    <ligand>
        <name>K(+)</name>
        <dbReference type="ChEBI" id="CHEBI:29103"/>
    </ligand>
</feature>
<dbReference type="InterPro" id="IPR011877">
    <property type="entry name" value="Ribokinase"/>
</dbReference>
<dbReference type="GO" id="GO:0046872">
    <property type="term" value="F:metal ion binding"/>
    <property type="evidence" value="ECO:0007669"/>
    <property type="project" value="UniProtKB-KW"/>
</dbReference>
<feature type="binding site" evidence="9">
    <location>
        <position position="287"/>
    </location>
    <ligand>
        <name>K(+)</name>
        <dbReference type="ChEBI" id="CHEBI:29103"/>
    </ligand>
</feature>
<feature type="domain" description="Carbohydrate kinase PfkB" evidence="10">
    <location>
        <begin position="11"/>
        <end position="296"/>
    </location>
</feature>
<dbReference type="RefSeq" id="WP_328857386.1">
    <property type="nucleotide sequence ID" value="NZ_CP108021.1"/>
</dbReference>
<feature type="binding site" evidence="9">
    <location>
        <begin position="18"/>
        <end position="20"/>
    </location>
    <ligand>
        <name>substrate</name>
    </ligand>
</feature>
<evidence type="ECO:0000256" key="7">
    <source>
        <dbReference type="ARBA" id="ARBA00022958"/>
    </source>
</evidence>
<dbReference type="InterPro" id="IPR029056">
    <property type="entry name" value="Ribokinase-like"/>
</dbReference>
<evidence type="ECO:0000256" key="4">
    <source>
        <dbReference type="ARBA" id="ARBA00022777"/>
    </source>
</evidence>
<evidence type="ECO:0000256" key="6">
    <source>
        <dbReference type="ARBA" id="ARBA00022842"/>
    </source>
</evidence>
<gene>
    <name evidence="9" type="primary">rbsK</name>
    <name evidence="11" type="ORF">OG579_20080</name>
</gene>
<evidence type="ECO:0000256" key="5">
    <source>
        <dbReference type="ARBA" id="ARBA00022840"/>
    </source>
</evidence>
<name>A0AAU4K1N4_9NOCA</name>
<keyword evidence="1 9" id="KW-0808">Transferase</keyword>
<dbReference type="AlphaFoldDB" id="A0AAU4K1N4"/>
<dbReference type="Pfam" id="PF00294">
    <property type="entry name" value="PfkB"/>
    <property type="match status" value="1"/>
</dbReference>
<sequence>MEGAGQGTGTVVVVGSINVDEVAEVERIPRPGETVLATASRRNVGGKGANQAVAARIVADDVAFIGRVGSDAHGDFLRRGLRDHGVDVEMLGAVDGCESGAAHITVADGDNTIVVVGGANRAWDRLDDSEAARVGAAAVVVCQLEIPPTVVDDAAAHTRGRFVLNAAPAGPVSAPTLRRCDPVIVNQHELAVLTGAEVDDVASVTDAATALRARGALSVVATLGANGAVWVTDDGSGHIPAPTVRVVDSTGAGDLFVGILAARLATGTPMDDAVTDAVAAASMSVGAVGTIDSYPARGDL</sequence>
<keyword evidence="4 9" id="KW-0418">Kinase</keyword>
<evidence type="ECO:0000259" key="10">
    <source>
        <dbReference type="Pfam" id="PF00294"/>
    </source>
</evidence>
<feature type="binding site" evidence="9">
    <location>
        <position position="254"/>
    </location>
    <ligand>
        <name>substrate</name>
    </ligand>
</feature>
<reference evidence="11 12" key="1">
    <citation type="submission" date="2022-10" db="EMBL/GenBank/DDBJ databases">
        <title>The complete genomes of actinobacterial strains from the NBC collection.</title>
        <authorList>
            <person name="Joergensen T.S."/>
            <person name="Alvarez Arevalo M."/>
            <person name="Sterndorff E.B."/>
            <person name="Faurdal D."/>
            <person name="Vuksanovic O."/>
            <person name="Mourched A.-S."/>
            <person name="Charusanti P."/>
            <person name="Shaw S."/>
            <person name="Blin K."/>
            <person name="Weber T."/>
        </authorList>
    </citation>
    <scope>NUCLEOTIDE SEQUENCE [LARGE SCALE GENOMIC DNA]</scope>
    <source>
        <strain evidence="11 12">NBC_00319</strain>
    </source>
</reference>
<feature type="binding site" evidence="9">
    <location>
        <position position="293"/>
    </location>
    <ligand>
        <name>K(+)</name>
        <dbReference type="ChEBI" id="CHEBI:29103"/>
    </ligand>
</feature>
<accession>A0AAU4K1N4</accession>
<dbReference type="SUPFAM" id="SSF53613">
    <property type="entry name" value="Ribokinase-like"/>
    <property type="match status" value="1"/>
</dbReference>
<feature type="active site" description="Proton acceptor" evidence="9">
    <location>
        <position position="254"/>
    </location>
</feature>
<keyword evidence="7 9" id="KW-0630">Potassium</keyword>
<feature type="binding site" evidence="9">
    <location>
        <begin position="253"/>
        <end position="254"/>
    </location>
    <ligand>
        <name>ATP</name>
        <dbReference type="ChEBI" id="CHEBI:30616"/>
    </ligand>
</feature>
<feature type="binding site" evidence="9">
    <location>
        <position position="145"/>
    </location>
    <ligand>
        <name>substrate</name>
    </ligand>
</feature>
<comment type="activity regulation">
    <text evidence="9">Activated by a monovalent cation that binds near, but not in, the active site. The most likely occupant of the site in vivo is potassium. Ion binding induces a conformational change that may alter substrate affinity.</text>
</comment>
<evidence type="ECO:0000256" key="8">
    <source>
        <dbReference type="ARBA" id="ARBA00023277"/>
    </source>
</evidence>
<evidence type="ECO:0000313" key="11">
    <source>
        <dbReference type="EMBL" id="WUM19959.1"/>
    </source>
</evidence>
<keyword evidence="3 9" id="KW-0547">Nucleotide-binding</keyword>
<feature type="binding site" evidence="9">
    <location>
        <position position="186"/>
    </location>
    <ligand>
        <name>ATP</name>
        <dbReference type="ChEBI" id="CHEBI:30616"/>
    </ligand>
</feature>
<keyword evidence="6 9" id="KW-0460">Magnesium</keyword>
<comment type="subunit">
    <text evidence="9">Homodimer.</text>
</comment>
<dbReference type="InterPro" id="IPR002139">
    <property type="entry name" value="Ribo/fructo_kinase"/>
</dbReference>
<dbReference type="CDD" id="cd01174">
    <property type="entry name" value="ribokinase"/>
    <property type="match status" value="1"/>
</dbReference>
<comment type="catalytic activity">
    <reaction evidence="9">
        <text>D-ribose + ATP = D-ribose 5-phosphate + ADP + H(+)</text>
        <dbReference type="Rhea" id="RHEA:13697"/>
        <dbReference type="ChEBI" id="CHEBI:15378"/>
        <dbReference type="ChEBI" id="CHEBI:30616"/>
        <dbReference type="ChEBI" id="CHEBI:47013"/>
        <dbReference type="ChEBI" id="CHEBI:78346"/>
        <dbReference type="ChEBI" id="CHEBI:456216"/>
        <dbReference type="EC" id="2.7.1.15"/>
    </reaction>
</comment>
<evidence type="ECO:0000313" key="12">
    <source>
        <dbReference type="Proteomes" id="UP001432128"/>
    </source>
</evidence>
<evidence type="ECO:0000256" key="1">
    <source>
        <dbReference type="ARBA" id="ARBA00022679"/>
    </source>
</evidence>
<evidence type="ECO:0000256" key="3">
    <source>
        <dbReference type="ARBA" id="ARBA00022741"/>
    </source>
</evidence>
<keyword evidence="8 9" id="KW-0119">Carbohydrate metabolism</keyword>
<dbReference type="KEGG" id="whr:OG579_20080"/>
<dbReference type="Proteomes" id="UP001432128">
    <property type="component" value="Chromosome"/>
</dbReference>
<dbReference type="PANTHER" id="PTHR10584">
    <property type="entry name" value="SUGAR KINASE"/>
    <property type="match status" value="1"/>
</dbReference>
<feature type="binding site" evidence="9">
    <location>
        <position position="284"/>
    </location>
    <ligand>
        <name>K(+)</name>
        <dbReference type="ChEBI" id="CHEBI:29103"/>
    </ligand>
</feature>
<comment type="cofactor">
    <cofactor evidence="9">
        <name>Mg(2+)</name>
        <dbReference type="ChEBI" id="CHEBI:18420"/>
    </cofactor>
    <text evidence="9">Requires a divalent cation, most likely magnesium in vivo, as an electrophilic catalyst to aid phosphoryl group transfer. It is the chelate of the metal and the nucleotide that is the actual substrate.</text>
</comment>
<evidence type="ECO:0000256" key="9">
    <source>
        <dbReference type="HAMAP-Rule" id="MF_01987"/>
    </source>
</evidence>
<dbReference type="GO" id="GO:0004747">
    <property type="term" value="F:ribokinase activity"/>
    <property type="evidence" value="ECO:0007669"/>
    <property type="project" value="UniProtKB-UniRule"/>
</dbReference>
<dbReference type="Gene3D" id="3.40.1190.20">
    <property type="match status" value="1"/>
</dbReference>
<keyword evidence="12" id="KW-1185">Reference proteome</keyword>
<dbReference type="EMBL" id="CP108021">
    <property type="protein sequence ID" value="WUM19959.1"/>
    <property type="molecule type" value="Genomic_DNA"/>
</dbReference>
<dbReference type="GO" id="GO:0005524">
    <property type="term" value="F:ATP binding"/>
    <property type="evidence" value="ECO:0007669"/>
    <property type="project" value="UniProtKB-UniRule"/>
</dbReference>
<feature type="binding site" evidence="9">
    <location>
        <begin position="222"/>
        <end position="227"/>
    </location>
    <ligand>
        <name>ATP</name>
        <dbReference type="ChEBI" id="CHEBI:30616"/>
    </ligand>
</feature>